<name>A0A078AHL0_STYLE</name>
<dbReference type="EMBL" id="CCKQ01010255">
    <property type="protein sequence ID" value="CDW81765.1"/>
    <property type="molecule type" value="Genomic_DNA"/>
</dbReference>
<feature type="compositionally biased region" description="Low complexity" evidence="2">
    <location>
        <begin position="1112"/>
        <end position="1123"/>
    </location>
</feature>
<dbReference type="OMA" id="KHESTHQ"/>
<feature type="region of interest" description="Disordered" evidence="2">
    <location>
        <begin position="1047"/>
        <end position="1142"/>
    </location>
</feature>
<dbReference type="Proteomes" id="UP000039865">
    <property type="component" value="Unassembled WGS sequence"/>
</dbReference>
<evidence type="ECO:0000313" key="4">
    <source>
        <dbReference type="Proteomes" id="UP000039865"/>
    </source>
</evidence>
<evidence type="ECO:0000256" key="1">
    <source>
        <dbReference type="SAM" id="Coils"/>
    </source>
</evidence>
<reference evidence="3 4" key="1">
    <citation type="submission" date="2014-06" db="EMBL/GenBank/DDBJ databases">
        <authorList>
            <person name="Swart Estienne"/>
        </authorList>
    </citation>
    <scope>NUCLEOTIDE SEQUENCE [LARGE SCALE GENOMIC DNA]</scope>
    <source>
        <strain evidence="3 4">130c</strain>
    </source>
</reference>
<keyword evidence="4" id="KW-1185">Reference proteome</keyword>
<feature type="coiled-coil region" evidence="1">
    <location>
        <begin position="404"/>
        <end position="473"/>
    </location>
</feature>
<feature type="compositionally biased region" description="Polar residues" evidence="2">
    <location>
        <begin position="1096"/>
        <end position="1111"/>
    </location>
</feature>
<feature type="region of interest" description="Disordered" evidence="2">
    <location>
        <begin position="357"/>
        <end position="383"/>
    </location>
</feature>
<sequence length="1347" mass="156328">MIQQDSIEELQFYDKEQQNYINNRPSGQPIDINQKLKELIKLDHKNNDDDEEDSPEISEGNAFHMAEVGDYQNAQEGDGMMNLKTHWFRITTNRDLRSIKKIQEMPFQYKTLKLNHLQEARLIQFEEYDPINNSNRQDGQLTGERLISINSNSNKMSLSKTFNFQMAFNSYNDKQSISQDSLQESSQHELQDSSIEKDKLHNELTMRVDEKIRMIAEEYNHLAQTQGFNELSNSQSFSQDTHQANQTNSARDSQPIFKQVSKRNQSHESSQKPFQRFTLNNNLVNDQENNDLNATLSFKRSSLLQKPKLQDRMSSTQNRTLSFSNHVKDLTFSKVNNNSFINPQYNNNRARNYQTNNEAASSEQQNSESSSNKNKNSSYPFNGLATQSFNRTMAFGQGGFNLGSKRIEDQVAELKYMLENVQCEAKNLKLLLNLKDDQIQMYDSKNQDLINENEELQYKQEDYKQKMEAFEEDNLYLKAIINSQNIDQVQLQKQSIGLNTDVISQRTQICQATFPSVKLQTSQINTIGLSPIKEESHESKIIKDMQKQIDENEKENRHLKQSLIDYSDKIRRLEKEYENVQNQLQMTIKDNQEIKKSYQSENKSLYWQLENQKQQFNEREQRLMEALKALEESKHNSKKKSSKIKSLKKERDALRIEILKLKQIYSEKCDNYKDNRLKLQKKLKKRDDNIQRLEDQLNQYEKLYRNQYQQSNRLNTHQNKNNEWNQYYGNTGKFGTDADQSIHILKSSISSRSLENTRNLNSTAKNALRGINQLYLKGEASKDQSQNVKDILVNQNSNQPLISLSSSPKMKNLTPGSLPSGMGMNGNKNYGNFPDQHQKDKVMLKLKSHYKKLDIEEEKNQIRMMNQNFKQNYTNQQLIHKQYQQLNNHFTSNDKSKSFYSSDIENNTLFDQNHIVMEDQSNSSNFFSNVNNSNSHLFLDDSALMNKPLDSNIHGNQQRQQLQDARYLMKHESTHQIKGMNEYPHPGSYFYQSSIKNQMQGQSTPQYGKALFNNNLKQSVKQQPQHLQTAGDENVIFTHNLRFNNLNPQIQPRNSNYNPGINTVQSKSPISKNNLDTKRPDSNSNLIIRNRSSQNLSQGDLHNNTQNSIAQNRNDSTTSSNRNLHQIKDVIRPPSTSSTNNTSAVYHNQVAMISYQSSSSGGSKQYQSKLNKLQSLHQQQFQQLQHHQQLQQPTNAPTSNSNNYQPYFQKKNAAAQQTFQLGNIYPQYQPNSLNYANFPSSTQSTQAFKQVNTSFKGSSQYPQSNYNQIGTTNLNTSQNTIDEKQPQLINYATSANSTSHYTQQNMAHHKRQRSRQIDNEIGNIIGVGQYEEKYTQNHSHILQNNRS</sequence>
<protein>
    <submittedName>
        <fullName evidence="3">Uncharacterized protein</fullName>
    </submittedName>
</protein>
<feature type="region of interest" description="Disordered" evidence="2">
    <location>
        <begin position="233"/>
        <end position="276"/>
    </location>
</feature>
<gene>
    <name evidence="3" type="primary">Contig10695.g11448</name>
    <name evidence="3" type="ORF">STYLEM_10789</name>
</gene>
<keyword evidence="1" id="KW-0175">Coiled coil</keyword>
<proteinExistence type="predicted"/>
<feature type="compositionally biased region" description="Polar residues" evidence="2">
    <location>
        <begin position="233"/>
        <end position="252"/>
    </location>
</feature>
<dbReference type="OrthoDB" id="10690852at2759"/>
<feature type="compositionally biased region" description="Polar residues" evidence="2">
    <location>
        <begin position="1047"/>
        <end position="1074"/>
    </location>
</feature>
<feature type="compositionally biased region" description="Polar residues" evidence="2">
    <location>
        <begin position="1193"/>
        <end position="1205"/>
    </location>
</feature>
<feature type="compositionally biased region" description="Low complexity" evidence="2">
    <location>
        <begin position="357"/>
        <end position="378"/>
    </location>
</feature>
<feature type="coiled-coil region" evidence="1">
    <location>
        <begin position="542"/>
        <end position="710"/>
    </location>
</feature>
<accession>A0A078AHL0</accession>
<organism evidence="3 4">
    <name type="scientific">Stylonychia lemnae</name>
    <name type="common">Ciliate</name>
    <dbReference type="NCBI Taxonomy" id="5949"/>
    <lineage>
        <taxon>Eukaryota</taxon>
        <taxon>Sar</taxon>
        <taxon>Alveolata</taxon>
        <taxon>Ciliophora</taxon>
        <taxon>Intramacronucleata</taxon>
        <taxon>Spirotrichea</taxon>
        <taxon>Stichotrichia</taxon>
        <taxon>Sporadotrichida</taxon>
        <taxon>Oxytrichidae</taxon>
        <taxon>Stylonychinae</taxon>
        <taxon>Stylonychia</taxon>
    </lineage>
</organism>
<dbReference type="InParanoid" id="A0A078AHL0"/>
<feature type="region of interest" description="Disordered" evidence="2">
    <location>
        <begin position="1177"/>
        <end position="1205"/>
    </location>
</feature>
<evidence type="ECO:0000313" key="3">
    <source>
        <dbReference type="EMBL" id="CDW81765.1"/>
    </source>
</evidence>
<feature type="compositionally biased region" description="Low complexity" evidence="2">
    <location>
        <begin position="1177"/>
        <end position="1192"/>
    </location>
</feature>
<feature type="compositionally biased region" description="Low complexity" evidence="2">
    <location>
        <begin position="1082"/>
        <end position="1095"/>
    </location>
</feature>
<evidence type="ECO:0000256" key="2">
    <source>
        <dbReference type="SAM" id="MobiDB-lite"/>
    </source>
</evidence>